<dbReference type="InParanoid" id="A0A1X7UQ82"/>
<reference evidence="2" key="1">
    <citation type="submission" date="2017-05" db="UniProtKB">
        <authorList>
            <consortium name="EnsemblMetazoa"/>
        </authorList>
    </citation>
    <scope>IDENTIFICATION</scope>
</reference>
<proteinExistence type="predicted"/>
<organism evidence="2">
    <name type="scientific">Amphimedon queenslandica</name>
    <name type="common">Sponge</name>
    <dbReference type="NCBI Taxonomy" id="400682"/>
    <lineage>
        <taxon>Eukaryota</taxon>
        <taxon>Metazoa</taxon>
        <taxon>Porifera</taxon>
        <taxon>Demospongiae</taxon>
        <taxon>Heteroscleromorpha</taxon>
        <taxon>Haplosclerida</taxon>
        <taxon>Niphatidae</taxon>
        <taxon>Amphimedon</taxon>
    </lineage>
</organism>
<evidence type="ECO:0000256" key="1">
    <source>
        <dbReference type="SAM" id="SignalP"/>
    </source>
</evidence>
<dbReference type="OrthoDB" id="8192078at2759"/>
<evidence type="ECO:0000313" key="2">
    <source>
        <dbReference type="EnsemblMetazoa" id="Aqu2.1.29567_001"/>
    </source>
</evidence>
<keyword evidence="1" id="KW-0732">Signal</keyword>
<protein>
    <submittedName>
        <fullName evidence="2">Uncharacterized protein</fullName>
    </submittedName>
</protein>
<feature type="chain" id="PRO_5013231185" evidence="1">
    <location>
        <begin position="22"/>
        <end position="230"/>
    </location>
</feature>
<dbReference type="EnsemblMetazoa" id="Aqu2.1.29567_001">
    <property type="protein sequence ID" value="Aqu2.1.29567_001"/>
    <property type="gene ID" value="Aqu2.1.29567"/>
</dbReference>
<name>A0A1X7UQ82_AMPQE</name>
<dbReference type="eggNOG" id="ENOG502SQPN">
    <property type="taxonomic scope" value="Eukaryota"/>
</dbReference>
<dbReference type="AlphaFoldDB" id="A0A1X7UQ82"/>
<accession>A0A1X7UQ82</accession>
<sequence length="230" mass="25965">MYRSTLSSIFVLAITKLSLLCEYTADAILEHFVDESNMLSQGYTFELATGKKTLYGAVICSVGDIPASNFIRGFKDGVGFSLGKCCMCLATGVEISLKFHATSFIKRNPELHNSYLELIEIGGSRHCVTYASQMLTLVRLFLLLCGDVEVENDKHWDCYLILLAICDMAFSFDVQENDPTKFGWMVQVYLESFVTLYTPQFSVTPKMNYLVHLTKQMTVWSTKTPLVYEV</sequence>
<feature type="signal peptide" evidence="1">
    <location>
        <begin position="1"/>
        <end position="21"/>
    </location>
</feature>